<evidence type="ECO:0000256" key="2">
    <source>
        <dbReference type="ARBA" id="ARBA00022692"/>
    </source>
</evidence>
<feature type="domain" description="TM2" evidence="6">
    <location>
        <begin position="3"/>
        <end position="53"/>
    </location>
</feature>
<evidence type="ECO:0000313" key="8">
    <source>
        <dbReference type="Proteomes" id="UP000001203"/>
    </source>
</evidence>
<dbReference type="PANTHER" id="PTHR21016">
    <property type="entry name" value="BETA-AMYLOID BINDING PROTEIN-RELATED"/>
    <property type="match status" value="1"/>
</dbReference>
<dbReference type="Proteomes" id="UP000001203">
    <property type="component" value="Chromosome circular"/>
</dbReference>
<comment type="subcellular location">
    <subcellularLocation>
        <location evidence="1">Membrane</location>
        <topology evidence="1">Multi-pass membrane protein</topology>
    </subcellularLocation>
</comment>
<proteinExistence type="predicted"/>
<evidence type="ECO:0000256" key="3">
    <source>
        <dbReference type="ARBA" id="ARBA00022989"/>
    </source>
</evidence>
<evidence type="ECO:0000256" key="5">
    <source>
        <dbReference type="SAM" id="Phobius"/>
    </source>
</evidence>
<gene>
    <name evidence="7" type="ordered locus">cce_1791</name>
</gene>
<keyword evidence="8" id="KW-1185">Reference proteome</keyword>
<dbReference type="InterPro" id="IPR050932">
    <property type="entry name" value="TM2D1-3-like"/>
</dbReference>
<dbReference type="PANTHER" id="PTHR21016:SF25">
    <property type="entry name" value="TM2 DOMAIN-CONTAINING PROTEIN DDB_G0277895-RELATED"/>
    <property type="match status" value="1"/>
</dbReference>
<keyword evidence="2 5" id="KW-0812">Transmembrane</keyword>
<dbReference type="EMBL" id="CP000806">
    <property type="protein sequence ID" value="ACB51141.1"/>
    <property type="molecule type" value="Genomic_DNA"/>
</dbReference>
<dbReference type="KEGG" id="cyt:cce_1791"/>
<dbReference type="OrthoDB" id="472871at2"/>
<accession>B1WZI9</accession>
<dbReference type="STRING" id="43989.cce_1791"/>
<feature type="transmembrane region" description="Helical" evidence="5">
    <location>
        <begin position="7"/>
        <end position="28"/>
    </location>
</feature>
<evidence type="ECO:0000259" key="6">
    <source>
        <dbReference type="Pfam" id="PF05154"/>
    </source>
</evidence>
<dbReference type="RefSeq" id="WP_009545605.1">
    <property type="nucleotide sequence ID" value="NC_010546.1"/>
</dbReference>
<evidence type="ECO:0000256" key="4">
    <source>
        <dbReference type="ARBA" id="ARBA00023136"/>
    </source>
</evidence>
<dbReference type="HOGENOM" id="CLU_133283_0_0_3"/>
<dbReference type="InterPro" id="IPR007829">
    <property type="entry name" value="TM2"/>
</dbReference>
<dbReference type="Pfam" id="PF05154">
    <property type="entry name" value="TM2"/>
    <property type="match status" value="1"/>
</dbReference>
<name>B1WZI9_CROS5</name>
<feature type="transmembrane region" description="Helical" evidence="5">
    <location>
        <begin position="34"/>
        <end position="55"/>
    </location>
</feature>
<reference evidence="7 8" key="1">
    <citation type="journal article" date="2008" name="Proc. Natl. Acad. Sci. U.S.A.">
        <title>The genome of Cyanothece 51142, a unicellular diazotrophic cyanobacterium important in the marine nitrogen cycle.</title>
        <authorList>
            <person name="Welsh E.A."/>
            <person name="Liberton M."/>
            <person name="Stoeckel J."/>
            <person name="Loh T."/>
            <person name="Elvitigala T."/>
            <person name="Wang C."/>
            <person name="Wollam A."/>
            <person name="Fulton R.S."/>
            <person name="Clifton S.W."/>
            <person name="Jacobs J.M."/>
            <person name="Aurora R."/>
            <person name="Ghosh B.K."/>
            <person name="Sherman L.A."/>
            <person name="Smith R.D."/>
            <person name="Wilson R.K."/>
            <person name="Pakrasi H.B."/>
        </authorList>
    </citation>
    <scope>NUCLEOTIDE SEQUENCE [LARGE SCALE GENOMIC DNA]</scope>
    <source>
        <strain evidence="8">ATCC 51142 / BH68</strain>
    </source>
</reference>
<keyword evidence="4 5" id="KW-0472">Membrane</keyword>
<keyword evidence="3 5" id="KW-1133">Transmembrane helix</keyword>
<evidence type="ECO:0000256" key="1">
    <source>
        <dbReference type="ARBA" id="ARBA00004141"/>
    </source>
</evidence>
<protein>
    <recommendedName>
        <fullName evidence="6">TM2 domain-containing protein</fullName>
    </recommendedName>
</protein>
<dbReference type="AlphaFoldDB" id="B1WZI9"/>
<sequence length="163" mass="17951">MQKVNSGTAYIIWGLCFFGICGGQRLYTGNIVSGLIYLFTFGIFGIGQFLDLILIPGMVNKRNIYLRGLGVGEASGSNPAITLNIDDLKQFKQAQPSFSKTPMQKLLKAAKDHGGTLSIAQAVLYTELDPQDVQELLIDAQRHHLAEITNDPETGAIRYRFDL</sequence>
<organism evidence="7 8">
    <name type="scientific">Crocosphaera subtropica (strain ATCC 51142 / BH68)</name>
    <name type="common">Cyanothece sp. (strain ATCC 51142)</name>
    <dbReference type="NCBI Taxonomy" id="43989"/>
    <lineage>
        <taxon>Bacteria</taxon>
        <taxon>Bacillati</taxon>
        <taxon>Cyanobacteriota</taxon>
        <taxon>Cyanophyceae</taxon>
        <taxon>Oscillatoriophycideae</taxon>
        <taxon>Chroococcales</taxon>
        <taxon>Aphanothecaceae</taxon>
        <taxon>Crocosphaera</taxon>
        <taxon>Crocosphaera subtropica</taxon>
    </lineage>
</organism>
<dbReference type="GO" id="GO:0016020">
    <property type="term" value="C:membrane"/>
    <property type="evidence" value="ECO:0007669"/>
    <property type="project" value="UniProtKB-SubCell"/>
</dbReference>
<evidence type="ECO:0000313" key="7">
    <source>
        <dbReference type="EMBL" id="ACB51141.1"/>
    </source>
</evidence>
<dbReference type="eggNOG" id="COG2314">
    <property type="taxonomic scope" value="Bacteria"/>
</dbReference>